<dbReference type="EMBL" id="JBBKZT010000017">
    <property type="protein sequence ID" value="MEJ8850793.1"/>
    <property type="molecule type" value="Genomic_DNA"/>
</dbReference>
<dbReference type="PANTHER" id="PTHR16943:SF8">
    <property type="entry name" value="2-METHYLCITRATE DEHYDRATASE"/>
    <property type="match status" value="1"/>
</dbReference>
<dbReference type="Proteomes" id="UP001385892">
    <property type="component" value="Unassembled WGS sequence"/>
</dbReference>
<keyword evidence="5" id="KW-1185">Reference proteome</keyword>
<name>A0ABU8WVK9_9BURK</name>
<comment type="similarity">
    <text evidence="1">Belongs to the PrpD family.</text>
</comment>
<feature type="domain" description="MmgE/PrpD C-terminal" evidence="3">
    <location>
        <begin position="278"/>
        <end position="448"/>
    </location>
</feature>
<dbReference type="PANTHER" id="PTHR16943">
    <property type="entry name" value="2-METHYLCITRATE DEHYDRATASE-RELATED"/>
    <property type="match status" value="1"/>
</dbReference>
<dbReference type="SUPFAM" id="SSF103378">
    <property type="entry name" value="2-methylcitrate dehydratase PrpD"/>
    <property type="match status" value="1"/>
</dbReference>
<dbReference type="Pfam" id="PF03972">
    <property type="entry name" value="MmgE_PrpD_N"/>
    <property type="match status" value="1"/>
</dbReference>
<feature type="domain" description="MmgE/PrpD N-terminal" evidence="2">
    <location>
        <begin position="13"/>
        <end position="258"/>
    </location>
</feature>
<dbReference type="InterPro" id="IPR045337">
    <property type="entry name" value="MmgE_PrpD_C"/>
</dbReference>
<protein>
    <submittedName>
        <fullName evidence="4">MmgE/PrpD family protein</fullName>
    </submittedName>
</protein>
<dbReference type="InterPro" id="IPR045336">
    <property type="entry name" value="MmgE_PrpD_N"/>
</dbReference>
<dbReference type="RefSeq" id="WP_340346244.1">
    <property type="nucleotide sequence ID" value="NZ_JBBKZT010000017.1"/>
</dbReference>
<evidence type="ECO:0000259" key="2">
    <source>
        <dbReference type="Pfam" id="PF03972"/>
    </source>
</evidence>
<evidence type="ECO:0000259" key="3">
    <source>
        <dbReference type="Pfam" id="PF19305"/>
    </source>
</evidence>
<proteinExistence type="inferred from homology"/>
<reference evidence="4 5" key="1">
    <citation type="submission" date="2024-03" db="EMBL/GenBank/DDBJ databases">
        <title>Novel species of the genus Variovorax.</title>
        <authorList>
            <person name="Liu Q."/>
            <person name="Xin Y.-H."/>
        </authorList>
    </citation>
    <scope>NUCLEOTIDE SEQUENCE [LARGE SCALE GENOMIC DNA]</scope>
    <source>
        <strain evidence="4 5">KACC 18900</strain>
    </source>
</reference>
<sequence>MATQPSSMPPVARQLAEWALALDLRDVDAAMLERVKLHILDQIGAQVSCYDLPAPRIARAYVTQFGRSGPASILGTAHRADPEDAAFVNGTAGSSFEIDDYGGNGAYAHPGCVIVPGGLAVAEALGASGASLLRAATVGFETIIRLALASMPSMLLGRGFHQTAAHGVFGVALTTAMLERFDLDATVDALGVAGSHASGTTEYSQSGGEVKRAHAGIGAAGGIRSARLARLGLSGPPTIFEGKRGFLQAFCNAHDARFLHEQLGSHWHFPERGALKPHASCALIHHHFAAYDELRAAHAFSAGDVEQVVLGCEPLTVVHTGATGPRPTDIVGAQFSAEYGIAMRIVSGRNDAGAYLDAERDQFQNPAVAAIAGRVRLEVDPDCATQIPKGKVTLYLRDGRVLFATAYALGSPFNPLGRGDIEQKYLDLVSRNFGDKTARSSLGLIMNLEDVADVRQLTGLFAQPRTRNGKPRDALMQG</sequence>
<dbReference type="InterPro" id="IPR042183">
    <property type="entry name" value="MmgE/PrpD_sf_1"/>
</dbReference>
<comment type="caution">
    <text evidence="4">The sequence shown here is derived from an EMBL/GenBank/DDBJ whole genome shotgun (WGS) entry which is preliminary data.</text>
</comment>
<dbReference type="InterPro" id="IPR036148">
    <property type="entry name" value="MmgE/PrpD_sf"/>
</dbReference>
<dbReference type="Gene3D" id="1.10.4100.10">
    <property type="entry name" value="2-methylcitrate dehydratase PrpD"/>
    <property type="match status" value="1"/>
</dbReference>
<dbReference type="InterPro" id="IPR042188">
    <property type="entry name" value="MmgE/PrpD_sf_2"/>
</dbReference>
<evidence type="ECO:0000256" key="1">
    <source>
        <dbReference type="ARBA" id="ARBA00006174"/>
    </source>
</evidence>
<evidence type="ECO:0000313" key="4">
    <source>
        <dbReference type="EMBL" id="MEJ8850793.1"/>
    </source>
</evidence>
<dbReference type="Gene3D" id="3.30.1330.120">
    <property type="entry name" value="2-methylcitrate dehydratase PrpD"/>
    <property type="match status" value="1"/>
</dbReference>
<dbReference type="Pfam" id="PF19305">
    <property type="entry name" value="MmgE_PrpD_C"/>
    <property type="match status" value="1"/>
</dbReference>
<organism evidence="4 5">
    <name type="scientific">Variovorax rhizosphaerae</name>
    <dbReference type="NCBI Taxonomy" id="1836200"/>
    <lineage>
        <taxon>Bacteria</taxon>
        <taxon>Pseudomonadati</taxon>
        <taxon>Pseudomonadota</taxon>
        <taxon>Betaproteobacteria</taxon>
        <taxon>Burkholderiales</taxon>
        <taxon>Comamonadaceae</taxon>
        <taxon>Variovorax</taxon>
    </lineage>
</organism>
<accession>A0ABU8WVK9</accession>
<evidence type="ECO:0000313" key="5">
    <source>
        <dbReference type="Proteomes" id="UP001385892"/>
    </source>
</evidence>
<gene>
    <name evidence="4" type="ORF">WKW82_29420</name>
</gene>
<dbReference type="InterPro" id="IPR005656">
    <property type="entry name" value="MmgE_PrpD"/>
</dbReference>